<keyword evidence="2" id="KW-1185">Reference proteome</keyword>
<dbReference type="SUPFAM" id="SSF103084">
    <property type="entry name" value="Holliday junction resolvase RusA"/>
    <property type="match status" value="1"/>
</dbReference>
<dbReference type="EMBL" id="JAPDDT010000003">
    <property type="protein sequence ID" value="MCW1922691.1"/>
    <property type="molecule type" value="Genomic_DNA"/>
</dbReference>
<protein>
    <submittedName>
        <fullName evidence="1">Uncharacterized protein</fullName>
    </submittedName>
</protein>
<sequence>MPDPLVITLPIPDRRISPNASTGRGRGAIMRKSRITRRHKTNARLRTLELLGEQYHKPGVSVPAFAGYSLAHYFKTAAFRDDDNADGACKAYRDGIADALGIDDLHFPKLALSTFAKDAANPRVEITLHLAP</sequence>
<evidence type="ECO:0000313" key="2">
    <source>
        <dbReference type="Proteomes" id="UP001320876"/>
    </source>
</evidence>
<organism evidence="1 2">
    <name type="scientific">Luteolibacter arcticus</name>
    <dbReference type="NCBI Taxonomy" id="1581411"/>
    <lineage>
        <taxon>Bacteria</taxon>
        <taxon>Pseudomonadati</taxon>
        <taxon>Verrucomicrobiota</taxon>
        <taxon>Verrucomicrobiia</taxon>
        <taxon>Verrucomicrobiales</taxon>
        <taxon>Verrucomicrobiaceae</taxon>
        <taxon>Luteolibacter</taxon>
    </lineage>
</organism>
<dbReference type="Proteomes" id="UP001320876">
    <property type="component" value="Unassembled WGS sequence"/>
</dbReference>
<dbReference type="Gene3D" id="3.30.1330.70">
    <property type="entry name" value="Holliday junction resolvase RusA"/>
    <property type="match status" value="1"/>
</dbReference>
<gene>
    <name evidence="1" type="ORF">OKA05_09010</name>
</gene>
<reference evidence="1 2" key="1">
    <citation type="submission" date="2022-10" db="EMBL/GenBank/DDBJ databases">
        <title>Luteolibacter arcticus strain CCTCC AB 2014275, whole genome shotgun sequencing project.</title>
        <authorList>
            <person name="Zhao G."/>
            <person name="Shen L."/>
        </authorList>
    </citation>
    <scope>NUCLEOTIDE SEQUENCE [LARGE SCALE GENOMIC DNA]</scope>
    <source>
        <strain evidence="1 2">CCTCC AB 2014275</strain>
    </source>
</reference>
<dbReference type="InterPro" id="IPR036614">
    <property type="entry name" value="RusA-like_sf"/>
</dbReference>
<comment type="caution">
    <text evidence="1">The sequence shown here is derived from an EMBL/GenBank/DDBJ whole genome shotgun (WGS) entry which is preliminary data.</text>
</comment>
<accession>A0ABT3GGF5</accession>
<proteinExistence type="predicted"/>
<dbReference type="RefSeq" id="WP_264486799.1">
    <property type="nucleotide sequence ID" value="NZ_JAPDDT010000003.1"/>
</dbReference>
<name>A0ABT3GGF5_9BACT</name>
<evidence type="ECO:0000313" key="1">
    <source>
        <dbReference type="EMBL" id="MCW1922691.1"/>
    </source>
</evidence>